<evidence type="ECO:0000256" key="10">
    <source>
        <dbReference type="SAM" id="Phobius"/>
    </source>
</evidence>
<evidence type="ECO:0000256" key="1">
    <source>
        <dbReference type="ARBA" id="ARBA00004141"/>
    </source>
</evidence>
<dbReference type="PANTHER" id="PTHR10519:SF20">
    <property type="entry name" value="G-PROTEIN COUPLED RECEPTOR 156-RELATED"/>
    <property type="match status" value="1"/>
</dbReference>
<evidence type="ECO:0000256" key="8">
    <source>
        <dbReference type="ARBA" id="ARBA00023224"/>
    </source>
</evidence>
<keyword evidence="5 10" id="KW-0472">Membrane</keyword>
<dbReference type="InterPro" id="IPR017978">
    <property type="entry name" value="GPCR_3_C"/>
</dbReference>
<feature type="region of interest" description="Disordered" evidence="9">
    <location>
        <begin position="650"/>
        <end position="709"/>
    </location>
</feature>
<dbReference type="GO" id="GO:0007214">
    <property type="term" value="P:gamma-aminobutyric acid signaling pathway"/>
    <property type="evidence" value="ECO:0007669"/>
    <property type="project" value="TreeGrafter"/>
</dbReference>
<comment type="subcellular location">
    <subcellularLocation>
        <location evidence="1">Membrane</location>
        <topology evidence="1">Multi-pass membrane protein</topology>
    </subcellularLocation>
</comment>
<feature type="compositionally biased region" description="Low complexity" evidence="9">
    <location>
        <begin position="167"/>
        <end position="185"/>
    </location>
</feature>
<accession>A0A9N8EPW4</accession>
<feature type="transmembrane region" description="Helical" evidence="10">
    <location>
        <begin position="401"/>
        <end position="422"/>
    </location>
</feature>
<feature type="transmembrane region" description="Helical" evidence="10">
    <location>
        <begin position="532"/>
        <end position="554"/>
    </location>
</feature>
<dbReference type="AlphaFoldDB" id="A0A9N8EPW4"/>
<dbReference type="Proteomes" id="UP001153069">
    <property type="component" value="Unassembled WGS sequence"/>
</dbReference>
<dbReference type="PRINTS" id="PR01176">
    <property type="entry name" value="GABABRECEPTR"/>
</dbReference>
<evidence type="ECO:0000256" key="3">
    <source>
        <dbReference type="ARBA" id="ARBA00022989"/>
    </source>
</evidence>
<keyword evidence="7" id="KW-0325">Glycoprotein</keyword>
<dbReference type="PROSITE" id="PS50259">
    <property type="entry name" value="G_PROTEIN_RECEP_F3_4"/>
    <property type="match status" value="1"/>
</dbReference>
<proteinExistence type="predicted"/>
<keyword evidence="4" id="KW-0297">G-protein coupled receptor</keyword>
<dbReference type="CDD" id="cd12913">
    <property type="entry name" value="PDC1_MCP_like"/>
    <property type="match status" value="1"/>
</dbReference>
<evidence type="ECO:0000256" key="5">
    <source>
        <dbReference type="ARBA" id="ARBA00023136"/>
    </source>
</evidence>
<evidence type="ECO:0000256" key="7">
    <source>
        <dbReference type="ARBA" id="ARBA00023180"/>
    </source>
</evidence>
<feature type="compositionally biased region" description="Basic and acidic residues" evidence="9">
    <location>
        <begin position="698"/>
        <end position="709"/>
    </location>
</feature>
<dbReference type="InterPro" id="IPR002455">
    <property type="entry name" value="GPCR3_GABA-B"/>
</dbReference>
<evidence type="ECO:0000313" key="12">
    <source>
        <dbReference type="EMBL" id="CAB9523959.1"/>
    </source>
</evidence>
<comment type="caution">
    <text evidence="12">The sequence shown here is derived from an EMBL/GenBank/DDBJ whole genome shotgun (WGS) entry which is preliminary data.</text>
</comment>
<evidence type="ECO:0000256" key="2">
    <source>
        <dbReference type="ARBA" id="ARBA00022692"/>
    </source>
</evidence>
<name>A0A9N8EPW4_9STRA</name>
<organism evidence="12 13">
    <name type="scientific">Seminavis robusta</name>
    <dbReference type="NCBI Taxonomy" id="568900"/>
    <lineage>
        <taxon>Eukaryota</taxon>
        <taxon>Sar</taxon>
        <taxon>Stramenopiles</taxon>
        <taxon>Ochrophyta</taxon>
        <taxon>Bacillariophyta</taxon>
        <taxon>Bacillariophyceae</taxon>
        <taxon>Bacillariophycidae</taxon>
        <taxon>Naviculales</taxon>
        <taxon>Naviculaceae</taxon>
        <taxon>Seminavis</taxon>
    </lineage>
</organism>
<dbReference type="PANTHER" id="PTHR10519">
    <property type="entry name" value="GABA-B RECEPTOR"/>
    <property type="match status" value="1"/>
</dbReference>
<protein>
    <submittedName>
        <fullName evidence="12">Gamma-aminobutyric acid (GABA) B receptor</fullName>
    </submittedName>
</protein>
<keyword evidence="13" id="KW-1185">Reference proteome</keyword>
<dbReference type="Pfam" id="PF00003">
    <property type="entry name" value="7tm_3"/>
    <property type="match status" value="1"/>
</dbReference>
<evidence type="ECO:0000259" key="11">
    <source>
        <dbReference type="PROSITE" id="PS50259"/>
    </source>
</evidence>
<reference evidence="12" key="1">
    <citation type="submission" date="2020-06" db="EMBL/GenBank/DDBJ databases">
        <authorList>
            <consortium name="Plant Systems Biology data submission"/>
        </authorList>
    </citation>
    <scope>NUCLEOTIDE SEQUENCE</scope>
    <source>
        <strain evidence="12">D6</strain>
    </source>
</reference>
<feature type="transmembrane region" description="Helical" evidence="10">
    <location>
        <begin position="365"/>
        <end position="389"/>
    </location>
</feature>
<feature type="transmembrane region" description="Helical" evidence="10">
    <location>
        <begin position="54"/>
        <end position="80"/>
    </location>
</feature>
<evidence type="ECO:0000256" key="6">
    <source>
        <dbReference type="ARBA" id="ARBA00023170"/>
    </source>
</evidence>
<feature type="region of interest" description="Disordered" evidence="9">
    <location>
        <begin position="164"/>
        <end position="189"/>
    </location>
</feature>
<sequence>MLYWFRCPLQGSPGLGQSQLHPQSFPPLQSLHCYRHLLTNNPMMKKSTCCLCHIFYWMLVHSGIIITTPLVGMVSAGAAFSVEDAYNSRPLSVFYNEEDESWSITPEDLKEIVLSNIHKVRNGAKIYGSAIAFEPNVWRQTFGLEAGVPFPAASDACMNHPSELCQSTSGDSSSNNSNSSISSSSHRLDTLASNPQGETLYCPYAYHGPPSQDSFANCSKATPEFCPTMDIAHSYDYSDTNNPAEWFTAPRCLFFKDGIRTGYWTAPYFDEGAGNINMVTFSQPITKGDNFLGIATIDIEVMALCYGNQCDNACPAEFYKYTVSDCIGPSGNRIITYTTEDPSCPINPDHQSILSCSYVPISSTVGIICYSLGSLGAVVCLAVLLLLFIHRDSALIRASQVNISCCFVLAAMMTNLSTFVYIGDYQGHKCSATLWAAGLPVTMFLSFLFGKVYRTYRVFMKAKQCQRYKLSDSKLLLKISAVIMVQIVILLVWTFVEDPHVATRTMVESIDSRYCDGDDCYPMEEYCTQKHYVVGIISLAYIILLVIVGCVLSYQSRTLPNCFSEAKHVMLAMYNFAVNATLLLLVELVGVLIIYAPKFVKIWETSESQMEVIVRDRLSVVMWKSERPSSRAKGRTLTLPAKREIERSGCTTGTADSLGRVCKSDPEQFETPPQSTAEVTDRGQEELLPVEGVASHGFAERDRAKPDSA</sequence>
<dbReference type="EMBL" id="CAICTM010001474">
    <property type="protein sequence ID" value="CAB9523959.1"/>
    <property type="molecule type" value="Genomic_DNA"/>
</dbReference>
<evidence type="ECO:0000256" key="4">
    <source>
        <dbReference type="ARBA" id="ARBA00023040"/>
    </source>
</evidence>
<feature type="transmembrane region" description="Helical" evidence="10">
    <location>
        <begin position="434"/>
        <end position="454"/>
    </location>
</feature>
<keyword evidence="8" id="KW-0807">Transducer</keyword>
<evidence type="ECO:0000313" key="13">
    <source>
        <dbReference type="Proteomes" id="UP001153069"/>
    </source>
</evidence>
<dbReference type="Gene3D" id="3.30.450.20">
    <property type="entry name" value="PAS domain"/>
    <property type="match status" value="1"/>
</dbReference>
<keyword evidence="6 12" id="KW-0675">Receptor</keyword>
<evidence type="ECO:0000256" key="9">
    <source>
        <dbReference type="SAM" id="MobiDB-lite"/>
    </source>
</evidence>
<feature type="transmembrane region" description="Helical" evidence="10">
    <location>
        <begin position="475"/>
        <end position="496"/>
    </location>
</feature>
<feature type="domain" description="G-protein coupled receptors family 3 profile" evidence="11">
    <location>
        <begin position="365"/>
        <end position="595"/>
    </location>
</feature>
<gene>
    <name evidence="12" type="ORF">SEMRO_1476_G275940.1</name>
</gene>
<dbReference type="OrthoDB" id="193445at2759"/>
<feature type="transmembrane region" description="Helical" evidence="10">
    <location>
        <begin position="574"/>
        <end position="596"/>
    </location>
</feature>
<dbReference type="Pfam" id="PF22673">
    <property type="entry name" value="MCP-like_PDC_1"/>
    <property type="match status" value="1"/>
</dbReference>
<dbReference type="GO" id="GO:0038039">
    <property type="term" value="C:G protein-coupled receptor heterodimeric complex"/>
    <property type="evidence" value="ECO:0007669"/>
    <property type="project" value="TreeGrafter"/>
</dbReference>
<keyword evidence="3 10" id="KW-1133">Transmembrane helix</keyword>
<dbReference type="GO" id="GO:0004965">
    <property type="term" value="F:G protein-coupled GABA receptor activity"/>
    <property type="evidence" value="ECO:0007669"/>
    <property type="project" value="InterPro"/>
</dbReference>
<keyword evidence="2 10" id="KW-0812">Transmembrane</keyword>